<comment type="caution">
    <text evidence="1">The sequence shown here is derived from an EMBL/GenBank/DDBJ whole genome shotgun (WGS) entry which is preliminary data.</text>
</comment>
<evidence type="ECO:0000313" key="1">
    <source>
        <dbReference type="EMBL" id="NWD38185.1"/>
    </source>
</evidence>
<evidence type="ECO:0000313" key="2">
    <source>
        <dbReference type="Proteomes" id="UP000549134"/>
    </source>
</evidence>
<protein>
    <recommendedName>
        <fullName evidence="3">Immunity protein 50</fullName>
    </recommendedName>
</protein>
<sequence>MKYWNDIDGTIFFNQLFSKPIEIGSAYIHSLHIKNDQNDFGIGFDIPEFPDHLPEKWRDKGYNTCRVGLTCSDITDLKIINLPQKEIFILEIKQEADQFSFTAQSKNATIELKARWLSLSGPSVYMNCPVAEEHNGPNDGL</sequence>
<name>A0A7Y8ATC3_PSETO</name>
<dbReference type="RefSeq" id="WP_016968887.1">
    <property type="nucleotide sequence ID" value="NZ_CP020369.1"/>
</dbReference>
<dbReference type="Proteomes" id="UP000549134">
    <property type="component" value="Unassembled WGS sequence"/>
</dbReference>
<dbReference type="InterPro" id="IPR028957">
    <property type="entry name" value="Imm50"/>
</dbReference>
<gene>
    <name evidence="1" type="ORF">HX787_20180</name>
</gene>
<reference evidence="1 2" key="1">
    <citation type="submission" date="2020-04" db="EMBL/GenBank/DDBJ databases">
        <title>Molecular characterization of pseudomonads from Agaricus bisporus reveal novel blotch 2 pathogens in Western Europe.</title>
        <authorList>
            <person name="Taparia T."/>
            <person name="Krijger M."/>
            <person name="Haynes E."/>
            <person name="Elpinstone J.G."/>
            <person name="Noble R."/>
            <person name="Van Der Wolf J."/>
        </authorList>
    </citation>
    <scope>NUCLEOTIDE SEQUENCE [LARGE SCALE GENOMIC DNA]</scope>
    <source>
        <strain evidence="1 2">IPO3746</strain>
    </source>
</reference>
<dbReference type="EMBL" id="JACAQK010000014">
    <property type="protein sequence ID" value="NWD38185.1"/>
    <property type="molecule type" value="Genomic_DNA"/>
</dbReference>
<evidence type="ECO:0008006" key="3">
    <source>
        <dbReference type="Google" id="ProtNLM"/>
    </source>
</evidence>
<organism evidence="1 2">
    <name type="scientific">Pseudomonas tolaasii</name>
    <dbReference type="NCBI Taxonomy" id="29442"/>
    <lineage>
        <taxon>Bacteria</taxon>
        <taxon>Pseudomonadati</taxon>
        <taxon>Pseudomonadota</taxon>
        <taxon>Gammaproteobacteria</taxon>
        <taxon>Pseudomonadales</taxon>
        <taxon>Pseudomonadaceae</taxon>
        <taxon>Pseudomonas</taxon>
    </lineage>
</organism>
<dbReference type="Pfam" id="PF15594">
    <property type="entry name" value="Imm50"/>
    <property type="match status" value="1"/>
</dbReference>
<accession>A0A7Y8ATC3</accession>
<dbReference type="AlphaFoldDB" id="A0A7Y8ATC3"/>
<proteinExistence type="predicted"/>
<dbReference type="GeneID" id="55849102"/>